<dbReference type="WBParaSite" id="SSLN_0001433801-mRNA-1">
    <property type="protein sequence ID" value="SSLN_0001433801-mRNA-1"/>
    <property type="gene ID" value="SSLN_0001433801"/>
</dbReference>
<sequence length="368" mass="41215">MEPFLTSTNPYPCYVSSILTCSIRFGLYVAIIKGLIEAASNSQALVLVDGFDTKPARNISKRLWMHQLRSCMRASKDETIAWAAIVSWGDVNDREMLECQYTCDTMGDFIRPLNRYHNLFLMVDDGLRYMHPNSKIRQFRLRLEQALSDRLRESSGSQDNLSRCSIAVLVGGDYKSLLEIEARVNAGMPCVVCIGTGMAADILYLACQLSETDSDKRLTMSAYLRRRLAARLSRLSDAPDDTDEAIGLISRLVSNNKLLKFCNTLNGASFAEEILKPLLLFANSPTAVARLAKLWNRPDILQSVFAKDQNALDQLNEADFDDSLQKILLMRGDAALSRRRGPIIEDTQPNFHDNLAQLLADCLFTALT</sequence>
<dbReference type="InterPro" id="IPR050927">
    <property type="entry name" value="TRPM"/>
</dbReference>
<dbReference type="PANTHER" id="PTHR13800">
    <property type="entry name" value="TRANSIENT RECEPTOR POTENTIAL CATION CHANNEL, SUBFAMILY M, MEMBER 6"/>
    <property type="match status" value="1"/>
</dbReference>
<dbReference type="GO" id="GO:0005886">
    <property type="term" value="C:plasma membrane"/>
    <property type="evidence" value="ECO:0007669"/>
    <property type="project" value="TreeGrafter"/>
</dbReference>
<dbReference type="Proteomes" id="UP000275846">
    <property type="component" value="Unassembled WGS sequence"/>
</dbReference>
<dbReference type="Pfam" id="PF18139">
    <property type="entry name" value="LSDAT_euk"/>
    <property type="match status" value="1"/>
</dbReference>
<dbReference type="STRING" id="70667.A0A183TBG6"/>
<protein>
    <submittedName>
        <fullName evidence="4">LSDAT_euk domain-containing protein</fullName>
    </submittedName>
</protein>
<dbReference type="AlphaFoldDB" id="A0A183TBG6"/>
<proteinExistence type="predicted"/>
<dbReference type="PANTHER" id="PTHR13800:SF12">
    <property type="entry name" value="TRANSIENT RECEPTOR POTENTIAL CATION CHANNEL SUBFAMILY M MEMBER-LIKE 2"/>
    <property type="match status" value="1"/>
</dbReference>
<dbReference type="GO" id="GO:0099604">
    <property type="term" value="F:ligand-gated calcium channel activity"/>
    <property type="evidence" value="ECO:0007669"/>
    <property type="project" value="TreeGrafter"/>
</dbReference>
<organism evidence="4">
    <name type="scientific">Schistocephalus solidus</name>
    <name type="common">Tapeworm</name>
    <dbReference type="NCBI Taxonomy" id="70667"/>
    <lineage>
        <taxon>Eukaryota</taxon>
        <taxon>Metazoa</taxon>
        <taxon>Spiralia</taxon>
        <taxon>Lophotrochozoa</taxon>
        <taxon>Platyhelminthes</taxon>
        <taxon>Cestoda</taxon>
        <taxon>Eucestoda</taxon>
        <taxon>Diphyllobothriidea</taxon>
        <taxon>Diphyllobothriidae</taxon>
        <taxon>Schistocephalus</taxon>
    </lineage>
</organism>
<evidence type="ECO:0000313" key="4">
    <source>
        <dbReference type="WBParaSite" id="SSLN_0001433801-mRNA-1"/>
    </source>
</evidence>
<evidence type="ECO:0000313" key="2">
    <source>
        <dbReference type="EMBL" id="VDM00200.1"/>
    </source>
</evidence>
<gene>
    <name evidence="2" type="ORF">SSLN_LOCUS13814</name>
</gene>
<dbReference type="EMBL" id="UYSU01038391">
    <property type="protein sequence ID" value="VDM00200.1"/>
    <property type="molecule type" value="Genomic_DNA"/>
</dbReference>
<dbReference type="InterPro" id="IPR041491">
    <property type="entry name" value="TRPM_SLOG"/>
</dbReference>
<keyword evidence="3" id="KW-1185">Reference proteome</keyword>
<accession>A0A183TBG6</accession>
<reference evidence="2 3" key="2">
    <citation type="submission" date="2018-11" db="EMBL/GenBank/DDBJ databases">
        <authorList>
            <consortium name="Pathogen Informatics"/>
        </authorList>
    </citation>
    <scope>NUCLEOTIDE SEQUENCE [LARGE SCALE GENOMIC DNA]</scope>
    <source>
        <strain evidence="2 3">NST_G2</strain>
    </source>
</reference>
<evidence type="ECO:0000259" key="1">
    <source>
        <dbReference type="Pfam" id="PF18139"/>
    </source>
</evidence>
<feature type="domain" description="TRPM SLOG" evidence="1">
    <location>
        <begin position="29"/>
        <end position="227"/>
    </location>
</feature>
<reference evidence="4" key="1">
    <citation type="submission" date="2016-06" db="UniProtKB">
        <authorList>
            <consortium name="WormBaseParasite"/>
        </authorList>
    </citation>
    <scope>IDENTIFICATION</scope>
</reference>
<evidence type="ECO:0000313" key="3">
    <source>
        <dbReference type="Proteomes" id="UP000275846"/>
    </source>
</evidence>
<name>A0A183TBG6_SCHSO</name>
<dbReference type="OrthoDB" id="10465289at2759"/>